<comment type="caution">
    <text evidence="2">The sequence shown here is derived from an EMBL/GenBank/DDBJ whole genome shotgun (WGS) entry which is preliminary data.</text>
</comment>
<evidence type="ECO:0000256" key="1">
    <source>
        <dbReference type="PROSITE-ProRule" id="PRU00182"/>
    </source>
</evidence>
<dbReference type="EMBL" id="BAAADS010000018">
    <property type="protein sequence ID" value="GAA0608445.1"/>
    <property type="molecule type" value="Genomic_DNA"/>
</dbReference>
<dbReference type="InterPro" id="IPR014330">
    <property type="entry name" value="RNA-bd_S4-rel_YaaA"/>
</dbReference>
<dbReference type="SUPFAM" id="SSF55174">
    <property type="entry name" value="Alpha-L RNA-binding motif"/>
    <property type="match status" value="1"/>
</dbReference>
<evidence type="ECO:0000313" key="2">
    <source>
        <dbReference type="EMBL" id="GAA0608445.1"/>
    </source>
</evidence>
<dbReference type="PROSITE" id="PS50889">
    <property type="entry name" value="S4"/>
    <property type="match status" value="1"/>
</dbReference>
<protein>
    <submittedName>
        <fullName evidence="2">S4 domain-containing protein YaaA</fullName>
    </submittedName>
</protein>
<dbReference type="Pfam" id="PF13275">
    <property type="entry name" value="S4_2"/>
    <property type="match status" value="1"/>
</dbReference>
<keyword evidence="1" id="KW-0694">RNA-binding</keyword>
<gene>
    <name evidence="2" type="primary">yaaA</name>
    <name evidence="2" type="ORF">GCM10009001_27240</name>
</gene>
<organism evidence="2 3">
    <name type="scientific">Virgibacillus siamensis</name>
    <dbReference type="NCBI Taxonomy" id="480071"/>
    <lineage>
        <taxon>Bacteria</taxon>
        <taxon>Bacillati</taxon>
        <taxon>Bacillota</taxon>
        <taxon>Bacilli</taxon>
        <taxon>Bacillales</taxon>
        <taxon>Bacillaceae</taxon>
        <taxon>Virgibacillus</taxon>
    </lineage>
</organism>
<accession>A0ABN1GC69</accession>
<dbReference type="NCBIfam" id="TIGR02988">
    <property type="entry name" value="YaaA_near_RecF"/>
    <property type="match status" value="1"/>
</dbReference>
<reference evidence="2 3" key="1">
    <citation type="journal article" date="2019" name="Int. J. Syst. Evol. Microbiol.">
        <title>The Global Catalogue of Microorganisms (GCM) 10K type strain sequencing project: providing services to taxonomists for standard genome sequencing and annotation.</title>
        <authorList>
            <consortium name="The Broad Institute Genomics Platform"/>
            <consortium name="The Broad Institute Genome Sequencing Center for Infectious Disease"/>
            <person name="Wu L."/>
            <person name="Ma J."/>
        </authorList>
    </citation>
    <scope>NUCLEOTIDE SEQUENCE [LARGE SCALE GENOMIC DNA]</scope>
    <source>
        <strain evidence="2 3">JCM 15395</strain>
    </source>
</reference>
<evidence type="ECO:0000313" key="3">
    <source>
        <dbReference type="Proteomes" id="UP001500866"/>
    </source>
</evidence>
<sequence length="72" mass="8267">MHEEVEINTDFITLGQFIKLINILESGGMVKGFLQEQGALVNNELEHRRGRKLYPNDIIEIEHVGSYKVVKD</sequence>
<dbReference type="Gene3D" id="3.10.290.10">
    <property type="entry name" value="RNA-binding S4 domain"/>
    <property type="match status" value="1"/>
</dbReference>
<name>A0ABN1GC69_9BACI</name>
<keyword evidence="3" id="KW-1185">Reference proteome</keyword>
<dbReference type="RefSeq" id="WP_343814171.1">
    <property type="nucleotide sequence ID" value="NZ_BAAADS010000018.1"/>
</dbReference>
<dbReference type="InterPro" id="IPR036986">
    <property type="entry name" value="S4_RNA-bd_sf"/>
</dbReference>
<proteinExistence type="predicted"/>
<dbReference type="Proteomes" id="UP001500866">
    <property type="component" value="Unassembled WGS sequence"/>
</dbReference>